<dbReference type="Proteomes" id="UP000186230">
    <property type="component" value="Chromosome"/>
</dbReference>
<keyword evidence="4" id="KW-0418">Kinase</keyword>
<feature type="coiled-coil region" evidence="1">
    <location>
        <begin position="137"/>
        <end position="164"/>
    </location>
</feature>
<sequence>MTRAQEIRYHIIFWILFIAMDKIAAFMFRESRYELDWRLMQAVFFTTVQVLVFYLNYLFLAPHTIPQKKYKSLALGIVILILVFAGLRYLLEEVILFEITGNHNYFGNSRRFTFYVYDNSFFATRILILSFAFYLVKRMLKTNQQLAQLEIEKKQAELQSLKSQLSPHFLFNTLNSLYSDLYDTSPKAGADILKLSEMLRYVTYENEHDEVLLKDEIQFLQNYIDLFQRRFDHEANIEVYFPKEIGSEKIPSLMLIHFVENAFKHGILSEPKKPVIISITSEKDQLHMHTSNYFRTQVSYDEQGIGYKNIRKRLELIYHENFKLEISQENDHFQTELKIPFL</sequence>
<keyword evidence="2" id="KW-0812">Transmembrane</keyword>
<feature type="domain" description="Signal transduction histidine kinase internal region" evidence="3">
    <location>
        <begin position="156"/>
        <end position="233"/>
    </location>
</feature>
<dbReference type="InterPro" id="IPR010559">
    <property type="entry name" value="Sig_transdc_His_kin_internal"/>
</dbReference>
<keyword evidence="5" id="KW-1185">Reference proteome</keyword>
<dbReference type="EMBL" id="CP016359">
    <property type="protein sequence ID" value="APU68234.1"/>
    <property type="molecule type" value="Genomic_DNA"/>
</dbReference>
<accession>A0A1L7I4T9</accession>
<protein>
    <submittedName>
        <fullName evidence="4">Putative two-component system sensor protein, no kinase domain</fullName>
    </submittedName>
</protein>
<dbReference type="KEGG" id="gfl:GRFL_1510"/>
<evidence type="ECO:0000256" key="2">
    <source>
        <dbReference type="SAM" id="Phobius"/>
    </source>
</evidence>
<dbReference type="Gene3D" id="3.30.565.10">
    <property type="entry name" value="Histidine kinase-like ATPase, C-terminal domain"/>
    <property type="match status" value="1"/>
</dbReference>
<dbReference type="SUPFAM" id="SSF55874">
    <property type="entry name" value="ATPase domain of HSP90 chaperone/DNA topoisomerase II/histidine kinase"/>
    <property type="match status" value="1"/>
</dbReference>
<evidence type="ECO:0000259" key="3">
    <source>
        <dbReference type="Pfam" id="PF06580"/>
    </source>
</evidence>
<keyword evidence="2" id="KW-0472">Membrane</keyword>
<organism evidence="4 5">
    <name type="scientific">Christiangramia flava JLT2011</name>
    <dbReference type="NCBI Taxonomy" id="1229726"/>
    <lineage>
        <taxon>Bacteria</taxon>
        <taxon>Pseudomonadati</taxon>
        <taxon>Bacteroidota</taxon>
        <taxon>Flavobacteriia</taxon>
        <taxon>Flavobacteriales</taxon>
        <taxon>Flavobacteriaceae</taxon>
        <taxon>Christiangramia</taxon>
    </lineage>
</organism>
<feature type="transmembrane region" description="Helical" evidence="2">
    <location>
        <begin position="40"/>
        <end position="60"/>
    </location>
</feature>
<keyword evidence="2" id="KW-1133">Transmembrane helix</keyword>
<dbReference type="AlphaFoldDB" id="A0A1L7I4T9"/>
<dbReference type="InterPro" id="IPR050640">
    <property type="entry name" value="Bact_2-comp_sensor_kinase"/>
</dbReference>
<feature type="transmembrane region" description="Helical" evidence="2">
    <location>
        <begin position="7"/>
        <end position="28"/>
    </location>
</feature>
<dbReference type="STRING" id="1229726.GRFL_1510"/>
<keyword evidence="1" id="KW-0175">Coiled coil</keyword>
<evidence type="ECO:0000256" key="1">
    <source>
        <dbReference type="SAM" id="Coils"/>
    </source>
</evidence>
<dbReference type="InterPro" id="IPR036890">
    <property type="entry name" value="HATPase_C_sf"/>
</dbReference>
<keyword evidence="4" id="KW-0808">Transferase</keyword>
<evidence type="ECO:0000313" key="4">
    <source>
        <dbReference type="EMBL" id="APU68234.1"/>
    </source>
</evidence>
<dbReference type="PANTHER" id="PTHR34220:SF7">
    <property type="entry name" value="SENSOR HISTIDINE KINASE YPDA"/>
    <property type="match status" value="1"/>
</dbReference>
<reference evidence="4 5" key="1">
    <citation type="submission" date="2016-07" db="EMBL/GenBank/DDBJ databases">
        <title>Multi-omics approach to identify versatile polysaccharide utilization systems of a marine flavobacterium Gramella flava.</title>
        <authorList>
            <person name="Tang K."/>
        </authorList>
    </citation>
    <scope>NUCLEOTIDE SEQUENCE [LARGE SCALE GENOMIC DNA]</scope>
    <source>
        <strain evidence="4 5">JLT2011</strain>
    </source>
</reference>
<dbReference type="GO" id="GO:0016020">
    <property type="term" value="C:membrane"/>
    <property type="evidence" value="ECO:0007669"/>
    <property type="project" value="InterPro"/>
</dbReference>
<name>A0A1L7I4T9_9FLAO</name>
<evidence type="ECO:0000313" key="5">
    <source>
        <dbReference type="Proteomes" id="UP000186230"/>
    </source>
</evidence>
<dbReference type="PANTHER" id="PTHR34220">
    <property type="entry name" value="SENSOR HISTIDINE KINASE YPDA"/>
    <property type="match status" value="1"/>
</dbReference>
<proteinExistence type="predicted"/>
<feature type="transmembrane region" description="Helical" evidence="2">
    <location>
        <begin position="72"/>
        <end position="91"/>
    </location>
</feature>
<dbReference type="GO" id="GO:0000155">
    <property type="term" value="F:phosphorelay sensor kinase activity"/>
    <property type="evidence" value="ECO:0007669"/>
    <property type="project" value="InterPro"/>
</dbReference>
<dbReference type="Pfam" id="PF06580">
    <property type="entry name" value="His_kinase"/>
    <property type="match status" value="1"/>
</dbReference>
<feature type="transmembrane region" description="Helical" evidence="2">
    <location>
        <begin position="114"/>
        <end position="136"/>
    </location>
</feature>
<gene>
    <name evidence="4" type="ORF">GRFL_1510</name>
</gene>